<comment type="caution">
    <text evidence="1">The sequence shown here is derived from an EMBL/GenBank/DDBJ whole genome shotgun (WGS) entry which is preliminary data.</text>
</comment>
<dbReference type="RefSeq" id="WP_252682202.1">
    <property type="nucleotide sequence ID" value="NZ_JAMXHT010000006.1"/>
</dbReference>
<accession>A0ABT1AMR9</accession>
<reference evidence="1" key="2">
    <citation type="journal article" date="2023" name="Front. Microbiol.">
        <title>Ralstonia chuxiongensis sp. nov., Ralstonia mojiangensis sp. nov., and Ralstonia soli sp. nov., isolated from tobacco fields, are three novel species in the family Burkholderiaceae.</title>
        <authorList>
            <person name="Lu C.H."/>
            <person name="Zhang Y.Y."/>
            <person name="Jiang N."/>
            <person name="Chen W."/>
            <person name="Shao X."/>
            <person name="Zhao Z.M."/>
            <person name="Lu W.L."/>
            <person name="Hu X."/>
            <person name="Xi Y.X."/>
            <person name="Zou S.Y."/>
            <person name="Wei Q.J."/>
            <person name="Lin Z.L."/>
            <person name="Gong L."/>
            <person name="Gai X.T."/>
            <person name="Zhang L.Q."/>
            <person name="Li J.Y."/>
            <person name="Jin Y."/>
            <person name="Xia Z.Y."/>
        </authorList>
    </citation>
    <scope>NUCLEOTIDE SEQUENCE</scope>
    <source>
        <strain evidence="1">21MJYT02-11</strain>
    </source>
</reference>
<proteinExistence type="predicted"/>
<protein>
    <recommendedName>
        <fullName evidence="3">DUF4124 domain-containing protein</fullName>
    </recommendedName>
</protein>
<name>A0ABT1AMR9_9RALS</name>
<gene>
    <name evidence="1" type="ORF">NG900_15935</name>
</gene>
<sequence length="237" mass="27068">MGVQDRDWYKNRREPKIQNPNWQKEYNRWYGRPNTPTPGQRGMHWTLRLMCWAAVFLVVYICARQLKPAGTTPIATPPTSAPSPIATHAPQQQAAVQSQSKTTPQARAIYKCDVRGHTIYTEEPCQQTVNAIVGQMTPQSAAPSNMTQPQVEDSAAAARRADEQLARQWDARMAQRDRDIATEQVVMQSQANAINAQCNQLRAQRDSIQRMPLPYQQSSPWREQMNDVRIRMNQLHC</sequence>
<reference evidence="1" key="1">
    <citation type="submission" date="2022-06" db="EMBL/GenBank/DDBJ databases">
        <authorList>
            <person name="Lu C.-H."/>
        </authorList>
    </citation>
    <scope>NUCLEOTIDE SEQUENCE</scope>
    <source>
        <strain evidence="1">21MJYT02-11</strain>
    </source>
</reference>
<organism evidence="1 2">
    <name type="scientific">Ralstonia soli</name>
    <dbReference type="NCBI Taxonomy" id="2953896"/>
    <lineage>
        <taxon>Bacteria</taxon>
        <taxon>Pseudomonadati</taxon>
        <taxon>Pseudomonadota</taxon>
        <taxon>Betaproteobacteria</taxon>
        <taxon>Burkholderiales</taxon>
        <taxon>Burkholderiaceae</taxon>
        <taxon>Ralstonia</taxon>
    </lineage>
</organism>
<evidence type="ECO:0000313" key="2">
    <source>
        <dbReference type="Proteomes" id="UP001162811"/>
    </source>
</evidence>
<dbReference type="Proteomes" id="UP001162811">
    <property type="component" value="Unassembled WGS sequence"/>
</dbReference>
<dbReference type="EMBL" id="JAMXHT010000006">
    <property type="protein sequence ID" value="MCO5399690.1"/>
    <property type="molecule type" value="Genomic_DNA"/>
</dbReference>
<keyword evidence="2" id="KW-1185">Reference proteome</keyword>
<evidence type="ECO:0008006" key="3">
    <source>
        <dbReference type="Google" id="ProtNLM"/>
    </source>
</evidence>
<evidence type="ECO:0000313" key="1">
    <source>
        <dbReference type="EMBL" id="MCO5399690.1"/>
    </source>
</evidence>